<dbReference type="Proteomes" id="UP001379444">
    <property type="component" value="Chromosome"/>
</dbReference>
<evidence type="ECO:0000259" key="1">
    <source>
        <dbReference type="Pfam" id="PF01609"/>
    </source>
</evidence>
<dbReference type="EMBL" id="CP125967">
    <property type="protein sequence ID" value="WWO36848.1"/>
    <property type="molecule type" value="Genomic_DNA"/>
</dbReference>
<dbReference type="Pfam" id="PF01609">
    <property type="entry name" value="DDE_Tnp_1"/>
    <property type="match status" value="1"/>
</dbReference>
<evidence type="ECO:0000313" key="4">
    <source>
        <dbReference type="Proteomes" id="UP001379444"/>
    </source>
</evidence>
<evidence type="ECO:0000313" key="3">
    <source>
        <dbReference type="EMBL" id="WWO36848.1"/>
    </source>
</evidence>
<dbReference type="NCBIfam" id="NF033580">
    <property type="entry name" value="transpos_IS5_3"/>
    <property type="match status" value="1"/>
</dbReference>
<name>A0ABZ2G4P7_9GAMM</name>
<proteinExistence type="predicted"/>
<protein>
    <submittedName>
        <fullName evidence="3">IS5 family transposase</fullName>
    </submittedName>
</protein>
<dbReference type="RefSeq" id="WP_264495848.1">
    <property type="nucleotide sequence ID" value="NZ_CP125967.1"/>
</dbReference>
<dbReference type="PANTHER" id="PTHR30007:SF1">
    <property type="entry name" value="BLR1914 PROTEIN"/>
    <property type="match status" value="1"/>
</dbReference>
<dbReference type="InterPro" id="IPR002559">
    <property type="entry name" value="Transposase_11"/>
</dbReference>
<evidence type="ECO:0000259" key="2">
    <source>
        <dbReference type="Pfam" id="PF13340"/>
    </source>
</evidence>
<dbReference type="InterPro" id="IPR025161">
    <property type="entry name" value="IS402-like_dom"/>
</dbReference>
<feature type="domain" description="Insertion element IS402-like" evidence="2">
    <location>
        <begin position="7"/>
        <end position="81"/>
    </location>
</feature>
<dbReference type="Pfam" id="PF13340">
    <property type="entry name" value="DUF4096"/>
    <property type="match status" value="1"/>
</dbReference>
<reference evidence="3 4" key="1">
    <citation type="journal article" date="2024" name="Front. Plant Sci.">
        <title>Comprehensive phenomic and genomic studies of the species, Pectobacterium cacticida and proposal for reclassification as Alcorniella cacticida comb. nov.</title>
        <authorList>
            <person name="Jonca J."/>
            <person name="Pirhonen M."/>
            <person name="Waleron M.M."/>
            <person name="Gawor J."/>
            <person name="Mrozik A."/>
            <person name="Smoktunowicz M."/>
            <person name="Waleron K."/>
            <person name="Waleron M."/>
        </authorList>
    </citation>
    <scope>NUCLEOTIDE SEQUENCE [LARGE SCALE GENOMIC DNA]</scope>
    <source>
        <strain evidence="3 4">DPMP6</strain>
    </source>
</reference>
<keyword evidence="4" id="KW-1185">Reference proteome</keyword>
<sequence length="281" mass="31765">MARYDFPDEAWTLISPMLPPERGSSKGGRPYFAHRRVMNGIFWVLCSGAPWRDLPERYGHWKTIYNRFNRWSKTGIMNSIFNKLLQILDEKAPIDRGVIALDGSNVRALKAAAGAKKKHPDELEDHGLGRSRGGFGTKIHLATDGTGLPLSFCLSGGQAHESQYAETLLNRVGVIRKSGYLKSRPKAVLADKGYSSGRIRIHLKIKGIKAVIPFKSNEKASRDRRRCLNTGLYKKRNVVERCFAILKENRRIATRSEKTARNYLSMLKLGAIRLFLKRLLS</sequence>
<accession>A0ABZ2G4P7</accession>
<feature type="domain" description="Transposase IS4-like" evidence="1">
    <location>
        <begin position="96"/>
        <end position="267"/>
    </location>
</feature>
<organism evidence="3 4">
    <name type="scientific">Pectobacterium cacticida</name>
    <dbReference type="NCBI Taxonomy" id="69221"/>
    <lineage>
        <taxon>Bacteria</taxon>
        <taxon>Pseudomonadati</taxon>
        <taxon>Pseudomonadota</taxon>
        <taxon>Gammaproteobacteria</taxon>
        <taxon>Enterobacterales</taxon>
        <taxon>Pectobacteriaceae</taxon>
        <taxon>Pectobacterium</taxon>
    </lineage>
</organism>
<gene>
    <name evidence="3" type="ORF">QNA12_09570</name>
</gene>
<dbReference type="PANTHER" id="PTHR30007">
    <property type="entry name" value="PHP DOMAIN PROTEIN"/>
    <property type="match status" value="1"/>
</dbReference>